<dbReference type="RefSeq" id="YP_009119333.1">
    <property type="nucleotide sequence ID" value="NC_026440.1"/>
</dbReference>
<organism evidence="4 5">
    <name type="scientific">Pandoravirus inopinatum</name>
    <dbReference type="NCBI Taxonomy" id="1605721"/>
    <lineage>
        <taxon>Viruses</taxon>
        <taxon>Pandoravirus</taxon>
    </lineage>
</organism>
<name>A0A0B5IWM0_9VIRU</name>
<sequence length="286" mass="31731">MALACPPTTAARTGLLSLKFNQDQSCLTMATAKGFRVWNADPFTLRYERDLGGGTGLATVLFRSNIVALVGGGPNPRFRNDRVMLWDDCRNQSIAELCFNSTVRGVEMVRDAIAIALDERVYIYALANLDLVKRVPTVNNPRGLVDIRASEGGTDNVIATLSTKAGYVEIHHSDNRVCASSAPFVCLSVCFCFPQVCLLGPPNLFFRVSFFFYRCTQWPINACRWLTPSLFFSSSVLFFDLSICVCGARHGRGPWLFAPTRCPSRDCPSTPTARSSPLPRKRYVHR</sequence>
<protein>
    <submittedName>
        <fullName evidence="4">WD40 domain protein</fullName>
    </submittedName>
</protein>
<dbReference type="KEGG" id="vg:23462015"/>
<dbReference type="SUPFAM" id="SSF50978">
    <property type="entry name" value="WD40 repeat-like"/>
    <property type="match status" value="1"/>
</dbReference>
<evidence type="ECO:0000256" key="3">
    <source>
        <dbReference type="SAM" id="MobiDB-lite"/>
    </source>
</evidence>
<evidence type="ECO:0000313" key="4">
    <source>
        <dbReference type="EMBL" id="AJF97098.1"/>
    </source>
</evidence>
<proteinExistence type="predicted"/>
<dbReference type="InterPro" id="IPR048720">
    <property type="entry name" value="PROPPIN"/>
</dbReference>
<dbReference type="InterPro" id="IPR036322">
    <property type="entry name" value="WD40_repeat_dom_sf"/>
</dbReference>
<dbReference type="Proteomes" id="UP000202511">
    <property type="component" value="Segment"/>
</dbReference>
<keyword evidence="2" id="KW-0677">Repeat</keyword>
<feature type="region of interest" description="Disordered" evidence="3">
    <location>
        <begin position="266"/>
        <end position="286"/>
    </location>
</feature>
<accession>A0A0B5IWM0</accession>
<dbReference type="OrthoDB" id="10227at10239"/>
<dbReference type="EMBL" id="KP136319">
    <property type="protein sequence ID" value="AJF97098.1"/>
    <property type="molecule type" value="Genomic_DNA"/>
</dbReference>
<dbReference type="PANTHER" id="PTHR11227">
    <property type="entry name" value="WD-REPEAT PROTEIN INTERACTING WITH PHOSPHOINOSIDES WIPI -RELATED"/>
    <property type="match status" value="1"/>
</dbReference>
<keyword evidence="1" id="KW-0853">WD repeat</keyword>
<reference evidence="4 5" key="1">
    <citation type="journal article" date="2015" name="Parasitol. Res.">
        <title>Viruses in close associations with free-living amoebae.</title>
        <authorList>
            <person name="Scheid P."/>
        </authorList>
    </citation>
    <scope>NUCLEOTIDE SEQUENCE [LARGE SCALE GENOMIC DNA]</scope>
    <source>
        <strain evidence="4">KlaHel</strain>
    </source>
</reference>
<evidence type="ECO:0000256" key="2">
    <source>
        <dbReference type="ARBA" id="ARBA00022737"/>
    </source>
</evidence>
<dbReference type="GeneID" id="23462015"/>
<evidence type="ECO:0000256" key="1">
    <source>
        <dbReference type="ARBA" id="ARBA00022574"/>
    </source>
</evidence>
<evidence type="ECO:0000313" key="5">
    <source>
        <dbReference type="Proteomes" id="UP000202511"/>
    </source>
</evidence>